<keyword evidence="7" id="KW-1185">Reference proteome</keyword>
<dbReference type="Proteomes" id="UP001151760">
    <property type="component" value="Unassembled WGS sequence"/>
</dbReference>
<evidence type="ECO:0000313" key="7">
    <source>
        <dbReference type="Proteomes" id="UP001151760"/>
    </source>
</evidence>
<dbReference type="Pfam" id="PF05277">
    <property type="entry name" value="DUF726"/>
    <property type="match status" value="1"/>
</dbReference>
<dbReference type="PANTHER" id="PTHR17920:SF3">
    <property type="entry name" value="TRANSMEMBRANE AND COILED-COIL DOMAIN-CONTAINING PROTEIN 4"/>
    <property type="match status" value="1"/>
</dbReference>
<protein>
    <submittedName>
        <fullName evidence="6">Transmembrane and coiled-coil domain-containing protein 4-like protein</fullName>
    </submittedName>
</protein>
<reference evidence="6" key="2">
    <citation type="submission" date="2022-01" db="EMBL/GenBank/DDBJ databases">
        <authorList>
            <person name="Yamashiro T."/>
            <person name="Shiraishi A."/>
            <person name="Satake H."/>
            <person name="Nakayama K."/>
        </authorList>
    </citation>
    <scope>NUCLEOTIDE SEQUENCE</scope>
</reference>
<comment type="subcellular location">
    <subcellularLocation>
        <location evidence="1">Membrane</location>
        <topology evidence="1">Multi-pass membrane protein</topology>
    </subcellularLocation>
</comment>
<name>A0ABQ5GHQ1_9ASTR</name>
<organism evidence="6 7">
    <name type="scientific">Tanacetum coccineum</name>
    <dbReference type="NCBI Taxonomy" id="301880"/>
    <lineage>
        <taxon>Eukaryota</taxon>
        <taxon>Viridiplantae</taxon>
        <taxon>Streptophyta</taxon>
        <taxon>Embryophyta</taxon>
        <taxon>Tracheophyta</taxon>
        <taxon>Spermatophyta</taxon>
        <taxon>Magnoliopsida</taxon>
        <taxon>eudicotyledons</taxon>
        <taxon>Gunneridae</taxon>
        <taxon>Pentapetalae</taxon>
        <taxon>asterids</taxon>
        <taxon>campanulids</taxon>
        <taxon>Asterales</taxon>
        <taxon>Asteraceae</taxon>
        <taxon>Asteroideae</taxon>
        <taxon>Anthemideae</taxon>
        <taxon>Anthemidinae</taxon>
        <taxon>Tanacetum</taxon>
    </lineage>
</organism>
<feature type="chain" id="PRO_5046463960" evidence="5">
    <location>
        <begin position="19"/>
        <end position="135"/>
    </location>
</feature>
<dbReference type="InterPro" id="IPR007941">
    <property type="entry name" value="DUF726"/>
</dbReference>
<accession>A0ABQ5GHQ1</accession>
<gene>
    <name evidence="6" type="ORF">Tco_1041978</name>
</gene>
<evidence type="ECO:0000256" key="4">
    <source>
        <dbReference type="ARBA" id="ARBA00023136"/>
    </source>
</evidence>
<keyword evidence="3" id="KW-1133">Transmembrane helix</keyword>
<dbReference type="EMBL" id="BQNB010018515">
    <property type="protein sequence ID" value="GJT75253.1"/>
    <property type="molecule type" value="Genomic_DNA"/>
</dbReference>
<evidence type="ECO:0000256" key="1">
    <source>
        <dbReference type="ARBA" id="ARBA00004141"/>
    </source>
</evidence>
<proteinExistence type="predicted"/>
<keyword evidence="5" id="KW-0732">Signal</keyword>
<evidence type="ECO:0000256" key="2">
    <source>
        <dbReference type="ARBA" id="ARBA00022692"/>
    </source>
</evidence>
<sequence>MEVLLILLQSLPIDAAAGAVLTGIKMARRTGSVDELAVEILVLGFVFKERDLLRPWEGQTDNMERYALQWEYEHLYAVSTAIQDWLSSTLAMELMRRGAMMTVLSGFLSAFACSNEQPFVDGSERYKIDPLVMLP</sequence>
<keyword evidence="4" id="KW-0472">Membrane</keyword>
<dbReference type="PANTHER" id="PTHR17920">
    <property type="entry name" value="TRANSMEMBRANE AND COILED-COIL DOMAIN-CONTAINING PROTEIN 4 TMCO4"/>
    <property type="match status" value="1"/>
</dbReference>
<keyword evidence="2" id="KW-0812">Transmembrane</keyword>
<comment type="caution">
    <text evidence="6">The sequence shown here is derived from an EMBL/GenBank/DDBJ whole genome shotgun (WGS) entry which is preliminary data.</text>
</comment>
<feature type="signal peptide" evidence="5">
    <location>
        <begin position="1"/>
        <end position="18"/>
    </location>
</feature>
<evidence type="ECO:0000313" key="6">
    <source>
        <dbReference type="EMBL" id="GJT75253.1"/>
    </source>
</evidence>
<reference evidence="6" key="1">
    <citation type="journal article" date="2022" name="Int. J. Mol. Sci.">
        <title>Draft Genome of Tanacetum Coccineum: Genomic Comparison of Closely Related Tanacetum-Family Plants.</title>
        <authorList>
            <person name="Yamashiro T."/>
            <person name="Shiraishi A."/>
            <person name="Nakayama K."/>
            <person name="Satake H."/>
        </authorList>
    </citation>
    <scope>NUCLEOTIDE SEQUENCE</scope>
</reference>
<evidence type="ECO:0000256" key="5">
    <source>
        <dbReference type="SAM" id="SignalP"/>
    </source>
</evidence>
<evidence type="ECO:0000256" key="3">
    <source>
        <dbReference type="ARBA" id="ARBA00022989"/>
    </source>
</evidence>